<dbReference type="EMBL" id="CH991544">
    <property type="protein sequence ID" value="EDQ92099.1"/>
    <property type="molecule type" value="Genomic_DNA"/>
</dbReference>
<keyword evidence="4" id="KW-0799">Topoisomerase</keyword>
<keyword evidence="4" id="KW-0413">Isomerase</keyword>
<evidence type="ECO:0000259" key="6">
    <source>
        <dbReference type="Pfam" id="PF02770"/>
    </source>
</evidence>
<dbReference type="RefSeq" id="XP_001743385.1">
    <property type="nucleotide sequence ID" value="XM_001743333.1"/>
</dbReference>
<dbReference type="Gene3D" id="6.10.250.600">
    <property type="match status" value="1"/>
</dbReference>
<dbReference type="GO" id="GO:0005694">
    <property type="term" value="C:chromosome"/>
    <property type="evidence" value="ECO:0007669"/>
    <property type="project" value="InterPro"/>
</dbReference>
<dbReference type="Gene3D" id="1.20.140.10">
    <property type="entry name" value="Butyryl-CoA Dehydrogenase, subunit A, domain 3"/>
    <property type="match status" value="1"/>
</dbReference>
<dbReference type="PROSITE" id="PS52041">
    <property type="entry name" value="TOPO_IIB"/>
    <property type="match status" value="1"/>
</dbReference>
<organism evidence="9 10">
    <name type="scientific">Monosiga brevicollis</name>
    <name type="common">Choanoflagellate</name>
    <dbReference type="NCBI Taxonomy" id="81824"/>
    <lineage>
        <taxon>Eukaryota</taxon>
        <taxon>Choanoflagellata</taxon>
        <taxon>Craspedida</taxon>
        <taxon>Salpingoecidae</taxon>
        <taxon>Monosiga</taxon>
    </lineage>
</organism>
<dbReference type="InterPro" id="IPR036250">
    <property type="entry name" value="AcylCo_DH-like_C"/>
</dbReference>
<sequence length="930" mass="103186">MCAMLARAPLRRWPALGTVSNLQRQAASTKVFAEPEAHRKVENQVNSLGDFNAFKADPCLQDAVLRAGASWATEHLENVGAVAGSTWMQSLAVQANTHRPIIHTHDDRGRRVDMVQYDDSYHTIMDICFSQGVPNYGWTHEAEKGAQSARSALSYMMYQAESGTQCPQTMTFACVPVLRKGLNEEQARYGWAEKAACPDYDPRNVPVYEKEAVTIGMSMTEVQGGSDVRANSTFAEPLKGFEHVRGHLLHGHKWFTSAPMSDGFLTLAQTSEGLSCFLVPRWVPSTGERNQGLQFRRLKNKLGDHSNASSEVEYHGAYAELVGEPGRGVPTIIDMVQHTRLDCLVGSAGLIRRCLSEALHHTSQRAAFGAKLADQPLMKAVLTDLIVDSEAATALAFLVASTFDNDGDKKFGRIATPIGKYYVCKRAPHFAYECLEALGGNGYVEDSIMPRLYRQAPLNAIWEGSGNVIALDVLRSAAREPETVEVLLQRLGSVQGVPAYDAALKRLHGLLHSVQKDMSQARALVGQAAMLLQAYALSLQTNTETFELFCQRLDGGQLAYARDYGTVSYPDTVLRSRLDALHAACVHDDLDSPFSRHQIPSTLKESRTNIMDVQCDNVGLRELRRRLDELMNKLLHQLVAGDSPHFRLPSHVRFDADKGYYRLTTASHLMVRSQSPRFEYILRLCQEMYALIGTHSSRTVRDIFYNGRSSFRTQHDAQQALLDISTLLCVRQEALPVFASNKGLVCGDITLLDSMGRTLISREQAISRSDNLIPSLRAKDTRRIPLASLFENYAHSCSSHCSYSAMPIHTAQRFKPAATRSWRARMPVGSAFGLLTLPAVATIGRQVSILTGFNTLRFDLKAACLPQEGNDFNLLERLLAHPALHPKERAGLQEMATARTKAELEAINVHHPRFLSDRYLPIKVREALQG</sequence>
<dbReference type="Pfam" id="PF00441">
    <property type="entry name" value="Acyl-CoA_dh_1"/>
    <property type="match status" value="1"/>
</dbReference>
<evidence type="ECO:0000259" key="5">
    <source>
        <dbReference type="Pfam" id="PF00441"/>
    </source>
</evidence>
<feature type="domain" description="Acyl-CoA oxidase/dehydrogenase middle" evidence="6">
    <location>
        <begin position="217"/>
        <end position="314"/>
    </location>
</feature>
<dbReference type="GO" id="GO:0006259">
    <property type="term" value="P:DNA metabolic process"/>
    <property type="evidence" value="ECO:0007669"/>
    <property type="project" value="InterPro"/>
</dbReference>
<dbReference type="STRING" id="81824.A9USH0"/>
<feature type="domain" description="Acyl-CoA dehydrogenase/oxidase C-terminal" evidence="5">
    <location>
        <begin position="326"/>
        <end position="476"/>
    </location>
</feature>
<dbReference type="PANTHER" id="PTHR42707">
    <property type="entry name" value="ACYL-COA DEHYDROGENASE"/>
    <property type="match status" value="1"/>
</dbReference>
<dbReference type="Pfam" id="PF04406">
    <property type="entry name" value="TP6A_N"/>
    <property type="match status" value="1"/>
</dbReference>
<keyword evidence="3" id="KW-0274">FAD</keyword>
<dbReference type="Gene3D" id="1.10.10.10">
    <property type="entry name" value="Winged helix-like DNA-binding domain superfamily/Winged helix DNA-binding domain"/>
    <property type="match status" value="1"/>
</dbReference>
<dbReference type="GO" id="GO:0005524">
    <property type="term" value="F:ATP binding"/>
    <property type="evidence" value="ECO:0007669"/>
    <property type="project" value="InterPro"/>
</dbReference>
<proteinExistence type="inferred from homology"/>
<dbReference type="InterPro" id="IPR009100">
    <property type="entry name" value="AcylCoA_DH/oxidase_NM_dom_sf"/>
</dbReference>
<comment type="similarity">
    <text evidence="1">Belongs to the acyl-CoA dehydrogenase family.</text>
</comment>
<dbReference type="InterPro" id="IPR036388">
    <property type="entry name" value="WH-like_DNA-bd_sf"/>
</dbReference>
<evidence type="ECO:0000256" key="1">
    <source>
        <dbReference type="ARBA" id="ARBA00009347"/>
    </source>
</evidence>
<comment type="similarity">
    <text evidence="4">Belongs to the TOP6A family.</text>
</comment>
<feature type="active site" description="O-(5'-phospho-DNA)-tyrosine intermediate" evidence="4">
    <location>
        <position position="705"/>
    </location>
</feature>
<reference evidence="9 10" key="1">
    <citation type="journal article" date="2008" name="Nature">
        <title>The genome of the choanoflagellate Monosiga brevicollis and the origin of metazoans.</title>
        <authorList>
            <consortium name="JGI Sequencing"/>
            <person name="King N."/>
            <person name="Westbrook M.J."/>
            <person name="Young S.L."/>
            <person name="Kuo A."/>
            <person name="Abedin M."/>
            <person name="Chapman J."/>
            <person name="Fairclough S."/>
            <person name="Hellsten U."/>
            <person name="Isogai Y."/>
            <person name="Letunic I."/>
            <person name="Marr M."/>
            <person name="Pincus D."/>
            <person name="Putnam N."/>
            <person name="Rokas A."/>
            <person name="Wright K.J."/>
            <person name="Zuzow R."/>
            <person name="Dirks W."/>
            <person name="Good M."/>
            <person name="Goodstein D."/>
            <person name="Lemons D."/>
            <person name="Li W."/>
            <person name="Lyons J.B."/>
            <person name="Morris A."/>
            <person name="Nichols S."/>
            <person name="Richter D.J."/>
            <person name="Salamov A."/>
            <person name="Bork P."/>
            <person name="Lim W.A."/>
            <person name="Manning G."/>
            <person name="Miller W.T."/>
            <person name="McGinnis W."/>
            <person name="Shapiro H."/>
            <person name="Tjian R."/>
            <person name="Grigoriev I.V."/>
            <person name="Rokhsar D."/>
        </authorList>
    </citation>
    <scope>NUCLEOTIDE SEQUENCE [LARGE SCALE GENOMIC DNA]</scope>
    <source>
        <strain evidence="10">MX1 / ATCC 50154</strain>
    </source>
</reference>
<dbReference type="InterPro" id="IPR041504">
    <property type="entry name" value="AidB_N"/>
</dbReference>
<gene>
    <name evidence="9" type="ORF">MONBRDRAFT_31227</name>
</gene>
<dbReference type="GO" id="GO:0003677">
    <property type="term" value="F:DNA binding"/>
    <property type="evidence" value="ECO:0007669"/>
    <property type="project" value="UniProtKB-UniRule"/>
</dbReference>
<dbReference type="InterPro" id="IPR009075">
    <property type="entry name" value="AcylCo_DH/oxidase_C"/>
</dbReference>
<accession>A9USH0</accession>
<evidence type="ECO:0000313" key="10">
    <source>
        <dbReference type="Proteomes" id="UP000001357"/>
    </source>
</evidence>
<evidence type="ECO:0000259" key="7">
    <source>
        <dbReference type="Pfam" id="PF04406"/>
    </source>
</evidence>
<dbReference type="KEGG" id="mbr:MONBRDRAFT_31227"/>
<dbReference type="Pfam" id="PF02770">
    <property type="entry name" value="Acyl-CoA_dh_M"/>
    <property type="match status" value="1"/>
</dbReference>
<dbReference type="GeneID" id="5888635"/>
<dbReference type="SUPFAM" id="SSF47203">
    <property type="entry name" value="Acyl-CoA dehydrogenase C-terminal domain-like"/>
    <property type="match status" value="1"/>
</dbReference>
<feature type="domain" description="Adaptive response protein AidB N-terminal" evidence="8">
    <location>
        <begin position="43"/>
        <end position="202"/>
    </location>
</feature>
<dbReference type="PANTHER" id="PTHR42707:SF2">
    <property type="entry name" value="ACD11 DEHYDROGENASE"/>
    <property type="match status" value="1"/>
</dbReference>
<dbReference type="Pfam" id="PF18158">
    <property type="entry name" value="AidB_N"/>
    <property type="match status" value="1"/>
</dbReference>
<dbReference type="InterPro" id="IPR006091">
    <property type="entry name" value="Acyl-CoA_Oxase/DH_mid-dom"/>
</dbReference>
<dbReference type="GO" id="GO:0003995">
    <property type="term" value="F:acyl-CoA dehydrogenase activity"/>
    <property type="evidence" value="ECO:0000318"/>
    <property type="project" value="GO_Central"/>
</dbReference>
<evidence type="ECO:0000313" key="9">
    <source>
        <dbReference type="EMBL" id="EDQ92099.1"/>
    </source>
</evidence>
<dbReference type="eggNOG" id="KOG0137">
    <property type="taxonomic scope" value="Eukaryota"/>
</dbReference>
<evidence type="ECO:0000256" key="3">
    <source>
        <dbReference type="ARBA" id="ARBA00022827"/>
    </source>
</evidence>
<dbReference type="InterPro" id="IPR036078">
    <property type="entry name" value="Spo11/TopoVI_A_sf"/>
</dbReference>
<dbReference type="eggNOG" id="KOG2795">
    <property type="taxonomic scope" value="Eukaryota"/>
</dbReference>
<dbReference type="Proteomes" id="UP000001357">
    <property type="component" value="Unassembled WGS sequence"/>
</dbReference>
<evidence type="ECO:0000259" key="8">
    <source>
        <dbReference type="Pfam" id="PF18158"/>
    </source>
</evidence>
<dbReference type="InterPro" id="IPR013049">
    <property type="entry name" value="Spo11/TopoVI_A_N"/>
</dbReference>
<feature type="domain" description="Spo11/DNA topoisomerase VI subunit A N-terminal" evidence="7">
    <location>
        <begin position="677"/>
        <end position="737"/>
    </location>
</feature>
<dbReference type="SUPFAM" id="SSF56726">
    <property type="entry name" value="DNA topoisomerase IV, alpha subunit"/>
    <property type="match status" value="1"/>
</dbReference>
<dbReference type="SUPFAM" id="SSF56645">
    <property type="entry name" value="Acyl-CoA dehydrogenase NM domain-like"/>
    <property type="match status" value="1"/>
</dbReference>
<dbReference type="Gene3D" id="2.40.110.20">
    <property type="match status" value="1"/>
</dbReference>
<dbReference type="InterPro" id="IPR052904">
    <property type="entry name" value="Acyl-CoA_dehydrogenase-like"/>
</dbReference>
<keyword evidence="4" id="KW-0238">DNA-binding</keyword>
<evidence type="ECO:0000256" key="2">
    <source>
        <dbReference type="ARBA" id="ARBA00022630"/>
    </source>
</evidence>
<comment type="catalytic activity">
    <reaction evidence="4">
        <text>ATP-dependent breakage, passage and rejoining of double-stranded DNA.</text>
        <dbReference type="EC" id="5.6.2.2"/>
    </reaction>
</comment>
<protein>
    <submittedName>
        <fullName evidence="9">Uncharacterized protein</fullName>
    </submittedName>
</protein>
<name>A9USH0_MONBE</name>
<keyword evidence="2" id="KW-0285">Flavoprotein</keyword>
<dbReference type="InParanoid" id="A9USH0"/>
<keyword evidence="10" id="KW-1185">Reference proteome</keyword>
<dbReference type="Gene3D" id="3.40.1360.10">
    <property type="match status" value="1"/>
</dbReference>
<dbReference type="AlphaFoldDB" id="A9USH0"/>
<dbReference type="GO" id="GO:0003918">
    <property type="term" value="F:DNA topoisomerase type II (double strand cut, ATP-hydrolyzing) activity"/>
    <property type="evidence" value="ECO:0007669"/>
    <property type="project" value="UniProtKB-UniRule"/>
</dbReference>
<evidence type="ECO:0000256" key="4">
    <source>
        <dbReference type="PROSITE-ProRule" id="PRU01385"/>
    </source>
</evidence>